<proteinExistence type="predicted"/>
<evidence type="ECO:0000256" key="1">
    <source>
        <dbReference type="SAM" id="Phobius"/>
    </source>
</evidence>
<gene>
    <name evidence="2" type="ORF">ABID52_003662</name>
</gene>
<dbReference type="RefSeq" id="WP_198769174.1">
    <property type="nucleotide sequence ID" value="NZ_JAEACF010000002.1"/>
</dbReference>
<protein>
    <submittedName>
        <fullName evidence="2">Membrane protein</fullName>
    </submittedName>
</protein>
<organism evidence="2 3">
    <name type="scientific">Fictibacillus halophilus</name>
    <dbReference type="NCBI Taxonomy" id="1610490"/>
    <lineage>
        <taxon>Bacteria</taxon>
        <taxon>Bacillati</taxon>
        <taxon>Bacillota</taxon>
        <taxon>Bacilli</taxon>
        <taxon>Bacillales</taxon>
        <taxon>Fictibacillaceae</taxon>
        <taxon>Fictibacillus</taxon>
    </lineage>
</organism>
<feature type="transmembrane region" description="Helical" evidence="1">
    <location>
        <begin position="306"/>
        <end position="329"/>
    </location>
</feature>
<name>A0ABV2LN88_9BACL</name>
<feature type="transmembrane region" description="Helical" evidence="1">
    <location>
        <begin position="250"/>
        <end position="270"/>
    </location>
</feature>
<feature type="transmembrane region" description="Helical" evidence="1">
    <location>
        <begin position="47"/>
        <end position="68"/>
    </location>
</feature>
<feature type="transmembrane region" description="Helical" evidence="1">
    <location>
        <begin position="341"/>
        <end position="361"/>
    </location>
</feature>
<keyword evidence="1" id="KW-0472">Membrane</keyword>
<dbReference type="Proteomes" id="UP001549097">
    <property type="component" value="Unassembled WGS sequence"/>
</dbReference>
<keyword evidence="3" id="KW-1185">Reference proteome</keyword>
<dbReference type="EMBL" id="JBEPMP010000002">
    <property type="protein sequence ID" value="MET3730045.1"/>
    <property type="molecule type" value="Genomic_DNA"/>
</dbReference>
<accession>A0ABV2LN88</accession>
<sequence>MHGENGKYTDRFLWYHWIILFGFILFFGGMTALITKEAIEMLENQPVLGSILLLVSLFLIGIILYMLLGSIRQSRNVTDWELTDKGYVTTKTNLETNEIQRSEFRFSSAIKCLISPLSESIYQTNSLDTKTRYYKYITLNIVYRKEDGKLDVFRFADYREEELYPWLLNLQEHNVPLEITEFELTEVPAIDFLDVVVKEVDRRPYILKDSLKDLGLKVVTTEKPNLYTLAMTKRLMQEDLFVKKKLGNKLIFSAQFFIMVLFLLLFHNQYNSDETLTWPTKVTFYFVFTIFLTLYLYGVPQLKKGFYFNFAGLFILQWILGMMLVNYGILNIPEKFEVGLFGHIIMFMLASPLISILAYMIRDIKPATYHEKYRKDLEKLKDDQFTASS</sequence>
<reference evidence="2 3" key="1">
    <citation type="submission" date="2024-06" db="EMBL/GenBank/DDBJ databases">
        <title>Genomic Encyclopedia of Type Strains, Phase IV (KMG-IV): sequencing the most valuable type-strain genomes for metagenomic binning, comparative biology and taxonomic classification.</title>
        <authorList>
            <person name="Goeker M."/>
        </authorList>
    </citation>
    <scope>NUCLEOTIDE SEQUENCE [LARGE SCALE GENOMIC DNA]</scope>
    <source>
        <strain evidence="2 3">DSM 100124</strain>
    </source>
</reference>
<feature type="transmembrane region" description="Helical" evidence="1">
    <location>
        <begin position="282"/>
        <end position="299"/>
    </location>
</feature>
<keyword evidence="1" id="KW-0812">Transmembrane</keyword>
<evidence type="ECO:0000313" key="3">
    <source>
        <dbReference type="Proteomes" id="UP001549097"/>
    </source>
</evidence>
<keyword evidence="1" id="KW-1133">Transmembrane helix</keyword>
<evidence type="ECO:0000313" key="2">
    <source>
        <dbReference type="EMBL" id="MET3730045.1"/>
    </source>
</evidence>
<comment type="caution">
    <text evidence="2">The sequence shown here is derived from an EMBL/GenBank/DDBJ whole genome shotgun (WGS) entry which is preliminary data.</text>
</comment>
<feature type="transmembrane region" description="Helical" evidence="1">
    <location>
        <begin position="12"/>
        <end position="35"/>
    </location>
</feature>